<feature type="transmembrane region" description="Helical" evidence="6">
    <location>
        <begin position="103"/>
        <end position="125"/>
    </location>
</feature>
<feature type="transmembrane region" description="Helical" evidence="6">
    <location>
        <begin position="45"/>
        <end position="67"/>
    </location>
</feature>
<dbReference type="PANTHER" id="PTHR23523">
    <property type="match status" value="1"/>
</dbReference>
<dbReference type="Gene3D" id="1.20.1250.20">
    <property type="entry name" value="MFS general substrate transporter like domains"/>
    <property type="match status" value="2"/>
</dbReference>
<feature type="transmembrane region" description="Helical" evidence="6">
    <location>
        <begin position="303"/>
        <end position="325"/>
    </location>
</feature>
<keyword evidence="3 6" id="KW-0812">Transmembrane</keyword>
<reference evidence="8 9" key="1">
    <citation type="submission" date="2020-08" db="EMBL/GenBank/DDBJ databases">
        <title>A Genomic Blueprint of the Chicken Gut Microbiome.</title>
        <authorList>
            <person name="Gilroy R."/>
            <person name="Ravi A."/>
            <person name="Getino M."/>
            <person name="Pursley I."/>
            <person name="Horton D.L."/>
            <person name="Alikhan N.-F."/>
            <person name="Baker D."/>
            <person name="Gharbi K."/>
            <person name="Hall N."/>
            <person name="Watson M."/>
            <person name="Adriaenssens E.M."/>
            <person name="Foster-Nyarko E."/>
            <person name="Jarju S."/>
            <person name="Secka A."/>
            <person name="Antonio M."/>
            <person name="Oren A."/>
            <person name="Chaudhuri R."/>
            <person name="La Ragione R.M."/>
            <person name="Hildebrand F."/>
            <person name="Pallen M.J."/>
        </authorList>
    </citation>
    <scope>NUCLEOTIDE SEQUENCE [LARGE SCALE GENOMIC DNA]</scope>
    <source>
        <strain evidence="8 9">Sa2YVA2</strain>
    </source>
</reference>
<evidence type="ECO:0000313" key="8">
    <source>
        <dbReference type="EMBL" id="MBD7985720.1"/>
    </source>
</evidence>
<dbReference type="PROSITE" id="PS50850">
    <property type="entry name" value="MFS"/>
    <property type="match status" value="1"/>
</dbReference>
<feature type="transmembrane region" description="Helical" evidence="6">
    <location>
        <begin position="137"/>
        <end position="159"/>
    </location>
</feature>
<protein>
    <submittedName>
        <fullName evidence="8">MFS transporter</fullName>
    </submittedName>
</protein>
<feature type="transmembrane region" description="Helical" evidence="6">
    <location>
        <begin position="165"/>
        <end position="187"/>
    </location>
</feature>
<dbReference type="Proteomes" id="UP000626786">
    <property type="component" value="Unassembled WGS sequence"/>
</dbReference>
<dbReference type="InterPro" id="IPR020846">
    <property type="entry name" value="MFS_dom"/>
</dbReference>
<sequence>MTTQFSKKQTILLLLTIFAVSINMRPAITSIGPMLDTIRDDLALTNAQVSLLTALPVFCMGLFASFAPVLNRKIGLTRSMFLMLIIIGGMTVLRGFYSTYAALLVSAILIGIGIAVIGPLLSAMIKQFFPDRATSVIGVYTFGMGVGATLGAGLTAVFFRWTGSYPFALSIWASLALVGIFFCAISLRGNVRLKQTETPAANGAVRISPWKQKKAWLFLVFFGLQASSFFCVITWVVPIATDSGMTLVAASGVLSLMTGIQIVLNLIFPIVYERFPKRKLWLLFFLTMGLISIGLLSTGNWTLMWISAIFMSLPLAGLFPITLLFPLDATETAEDTNAWTAMMQTGGYIMAGFVPLIIALVYDVTGNHAYTLWIFAVLFICMIGLTFLVGEREQRVG</sequence>
<organism evidence="8 9">
    <name type="scientific">Sporosarcina quadrami</name>
    <dbReference type="NCBI Taxonomy" id="2762234"/>
    <lineage>
        <taxon>Bacteria</taxon>
        <taxon>Bacillati</taxon>
        <taxon>Bacillota</taxon>
        <taxon>Bacilli</taxon>
        <taxon>Bacillales</taxon>
        <taxon>Caryophanaceae</taxon>
        <taxon>Sporosarcina</taxon>
    </lineage>
</organism>
<evidence type="ECO:0000256" key="3">
    <source>
        <dbReference type="ARBA" id="ARBA00022692"/>
    </source>
</evidence>
<name>A0ABR8UCI1_9BACL</name>
<evidence type="ECO:0000313" key="9">
    <source>
        <dbReference type="Proteomes" id="UP000626786"/>
    </source>
</evidence>
<feature type="transmembrane region" description="Helical" evidence="6">
    <location>
        <begin position="370"/>
        <end position="390"/>
    </location>
</feature>
<feature type="transmembrane region" description="Helical" evidence="6">
    <location>
        <begin position="247"/>
        <end position="268"/>
    </location>
</feature>
<accession>A0ABR8UCI1</accession>
<feature type="domain" description="Major facilitator superfamily (MFS) profile" evidence="7">
    <location>
        <begin position="11"/>
        <end position="394"/>
    </location>
</feature>
<dbReference type="InterPro" id="IPR036259">
    <property type="entry name" value="MFS_trans_sf"/>
</dbReference>
<evidence type="ECO:0000256" key="2">
    <source>
        <dbReference type="ARBA" id="ARBA00022448"/>
    </source>
</evidence>
<comment type="subcellular location">
    <subcellularLocation>
        <location evidence="1">Cell membrane</location>
        <topology evidence="1">Multi-pass membrane protein</topology>
    </subcellularLocation>
</comment>
<feature type="transmembrane region" description="Helical" evidence="6">
    <location>
        <begin position="216"/>
        <end position="241"/>
    </location>
</feature>
<dbReference type="RefSeq" id="WP_191695549.1">
    <property type="nucleotide sequence ID" value="NZ_JACSQN010000014.1"/>
</dbReference>
<feature type="transmembrane region" description="Helical" evidence="6">
    <location>
        <begin position="79"/>
        <end position="97"/>
    </location>
</feature>
<evidence type="ECO:0000256" key="6">
    <source>
        <dbReference type="SAM" id="Phobius"/>
    </source>
</evidence>
<gene>
    <name evidence="8" type="ORF">H9649_14095</name>
</gene>
<dbReference type="PANTHER" id="PTHR23523:SF2">
    <property type="entry name" value="2-NITROIMIDAZOLE TRANSPORTER"/>
    <property type="match status" value="1"/>
</dbReference>
<evidence type="ECO:0000256" key="5">
    <source>
        <dbReference type="ARBA" id="ARBA00023136"/>
    </source>
</evidence>
<keyword evidence="4 6" id="KW-1133">Transmembrane helix</keyword>
<evidence type="ECO:0000256" key="4">
    <source>
        <dbReference type="ARBA" id="ARBA00022989"/>
    </source>
</evidence>
<evidence type="ECO:0000259" key="7">
    <source>
        <dbReference type="PROSITE" id="PS50850"/>
    </source>
</evidence>
<proteinExistence type="predicted"/>
<feature type="transmembrane region" description="Helical" evidence="6">
    <location>
        <begin position="346"/>
        <end position="364"/>
    </location>
</feature>
<dbReference type="InterPro" id="IPR011701">
    <property type="entry name" value="MFS"/>
</dbReference>
<evidence type="ECO:0000256" key="1">
    <source>
        <dbReference type="ARBA" id="ARBA00004651"/>
    </source>
</evidence>
<keyword evidence="9" id="KW-1185">Reference proteome</keyword>
<dbReference type="Pfam" id="PF07690">
    <property type="entry name" value="MFS_1"/>
    <property type="match status" value="1"/>
</dbReference>
<comment type="caution">
    <text evidence="8">The sequence shown here is derived from an EMBL/GenBank/DDBJ whole genome shotgun (WGS) entry which is preliminary data.</text>
</comment>
<keyword evidence="5 6" id="KW-0472">Membrane</keyword>
<feature type="transmembrane region" description="Helical" evidence="6">
    <location>
        <begin position="280"/>
        <end position="297"/>
    </location>
</feature>
<keyword evidence="2" id="KW-0813">Transport</keyword>
<dbReference type="SUPFAM" id="SSF103473">
    <property type="entry name" value="MFS general substrate transporter"/>
    <property type="match status" value="1"/>
</dbReference>
<dbReference type="EMBL" id="JACSQN010000014">
    <property type="protein sequence ID" value="MBD7985720.1"/>
    <property type="molecule type" value="Genomic_DNA"/>
</dbReference>
<dbReference type="InterPro" id="IPR052524">
    <property type="entry name" value="MFS_Cyanate_Porter"/>
</dbReference>